<reference evidence="2" key="1">
    <citation type="submission" date="2020-07" db="EMBL/GenBank/DDBJ databases">
        <title>Multicomponent nature underlies the extraordinary mechanical properties of spider dragline silk.</title>
        <authorList>
            <person name="Kono N."/>
            <person name="Nakamura H."/>
            <person name="Mori M."/>
            <person name="Yoshida Y."/>
            <person name="Ohtoshi R."/>
            <person name="Malay A.D."/>
            <person name="Moran D.A.P."/>
            <person name="Tomita M."/>
            <person name="Numata K."/>
            <person name="Arakawa K."/>
        </authorList>
    </citation>
    <scope>NUCLEOTIDE SEQUENCE</scope>
</reference>
<feature type="non-terminal residue" evidence="2">
    <location>
        <position position="1"/>
    </location>
</feature>
<keyword evidence="1" id="KW-0732">Signal</keyword>
<organism evidence="2 3">
    <name type="scientific">Trichonephila clavata</name>
    <name type="common">Joro spider</name>
    <name type="synonym">Nephila clavata</name>
    <dbReference type="NCBI Taxonomy" id="2740835"/>
    <lineage>
        <taxon>Eukaryota</taxon>
        <taxon>Metazoa</taxon>
        <taxon>Ecdysozoa</taxon>
        <taxon>Arthropoda</taxon>
        <taxon>Chelicerata</taxon>
        <taxon>Arachnida</taxon>
        <taxon>Araneae</taxon>
        <taxon>Araneomorphae</taxon>
        <taxon>Entelegynae</taxon>
        <taxon>Araneoidea</taxon>
        <taxon>Nephilidae</taxon>
        <taxon>Trichonephila</taxon>
    </lineage>
</organism>
<proteinExistence type="predicted"/>
<protein>
    <recommendedName>
        <fullName evidence="4">Cytochrome b</fullName>
    </recommendedName>
</protein>
<comment type="caution">
    <text evidence="2">The sequence shown here is derived from an EMBL/GenBank/DDBJ whole genome shotgun (WGS) entry which is preliminary data.</text>
</comment>
<dbReference type="AlphaFoldDB" id="A0A8X6IMN7"/>
<keyword evidence="3" id="KW-1185">Reference proteome</keyword>
<evidence type="ECO:0000256" key="1">
    <source>
        <dbReference type="SAM" id="SignalP"/>
    </source>
</evidence>
<evidence type="ECO:0000313" key="3">
    <source>
        <dbReference type="Proteomes" id="UP000887116"/>
    </source>
</evidence>
<feature type="chain" id="PRO_5036462373" description="Cytochrome b" evidence="1">
    <location>
        <begin position="18"/>
        <end position="26"/>
    </location>
</feature>
<dbReference type="Proteomes" id="UP000887116">
    <property type="component" value="Unassembled WGS sequence"/>
</dbReference>
<sequence length="26" mass="3051">MMAWITVFILTLHKLHALQPFLRGNV</sequence>
<accession>A0A8X6IMN7</accession>
<gene>
    <name evidence="2" type="ORF">TNCT_525281</name>
</gene>
<evidence type="ECO:0000313" key="2">
    <source>
        <dbReference type="EMBL" id="GFR25114.1"/>
    </source>
</evidence>
<feature type="signal peptide" evidence="1">
    <location>
        <begin position="1"/>
        <end position="17"/>
    </location>
</feature>
<evidence type="ECO:0008006" key="4">
    <source>
        <dbReference type="Google" id="ProtNLM"/>
    </source>
</evidence>
<dbReference type="EMBL" id="BMAO01038459">
    <property type="protein sequence ID" value="GFR25114.1"/>
    <property type="molecule type" value="Genomic_DNA"/>
</dbReference>
<name>A0A8X6IMN7_TRICU</name>